<keyword evidence="1" id="KW-0732">Signal</keyword>
<name>A0A494XCR1_9BURK</name>
<proteinExistence type="predicted"/>
<feature type="chain" id="PRO_5019810643" evidence="1">
    <location>
        <begin position="25"/>
        <end position="171"/>
    </location>
</feature>
<dbReference type="Proteomes" id="UP000280434">
    <property type="component" value="Unassembled WGS sequence"/>
</dbReference>
<comment type="caution">
    <text evidence="3">The sequence shown here is derived from an EMBL/GenBank/DDBJ whole genome shotgun (WGS) entry which is preliminary data.</text>
</comment>
<accession>A0A494XCR1</accession>
<sequence>MKKSGIVAAVLAAALLAVASPATYAWTDIVSGPYLENDQHGFSHTFYVSGVWPTKGKASAQAHMECVQDNSFEDRFRGSCQSIATFDGPAVIALVTAENHYWSAYASPDTNTAVRKAMALCHKDKAEECQLTNIYWDFGHNFLDAPESFKQLYMKLHDGEYWRPLKGYWVP</sequence>
<dbReference type="Pfam" id="PF13827">
    <property type="entry name" value="DUF4189"/>
    <property type="match status" value="1"/>
</dbReference>
<organism evidence="3 4">
    <name type="scientific">Trinickia fusca</name>
    <dbReference type="NCBI Taxonomy" id="2419777"/>
    <lineage>
        <taxon>Bacteria</taxon>
        <taxon>Pseudomonadati</taxon>
        <taxon>Pseudomonadota</taxon>
        <taxon>Betaproteobacteria</taxon>
        <taxon>Burkholderiales</taxon>
        <taxon>Burkholderiaceae</taxon>
        <taxon>Trinickia</taxon>
    </lineage>
</organism>
<dbReference type="AlphaFoldDB" id="A0A494XCR1"/>
<dbReference type="RefSeq" id="WP_121278136.1">
    <property type="nucleotide sequence ID" value="NZ_RBZV01000004.1"/>
</dbReference>
<dbReference type="OrthoDB" id="7474881at2"/>
<dbReference type="InterPro" id="IPR025240">
    <property type="entry name" value="DUF4189"/>
</dbReference>
<reference evidence="3 4" key="1">
    <citation type="submission" date="2018-10" db="EMBL/GenBank/DDBJ databases">
        <title>Paraburkholderia sp. 7MK8-2, isolated from soil.</title>
        <authorList>
            <person name="Gao Z.-H."/>
            <person name="Qiu L.-H."/>
        </authorList>
    </citation>
    <scope>NUCLEOTIDE SEQUENCE [LARGE SCALE GENOMIC DNA]</scope>
    <source>
        <strain evidence="3 4">7MK8-2</strain>
    </source>
</reference>
<evidence type="ECO:0000313" key="4">
    <source>
        <dbReference type="Proteomes" id="UP000280434"/>
    </source>
</evidence>
<evidence type="ECO:0000259" key="2">
    <source>
        <dbReference type="Pfam" id="PF13827"/>
    </source>
</evidence>
<feature type="signal peptide" evidence="1">
    <location>
        <begin position="1"/>
        <end position="24"/>
    </location>
</feature>
<evidence type="ECO:0000313" key="3">
    <source>
        <dbReference type="EMBL" id="RKP48288.1"/>
    </source>
</evidence>
<evidence type="ECO:0000256" key="1">
    <source>
        <dbReference type="SAM" id="SignalP"/>
    </source>
</evidence>
<protein>
    <submittedName>
        <fullName evidence="3">DUF4189 domain-containing protein</fullName>
    </submittedName>
</protein>
<keyword evidence="4" id="KW-1185">Reference proteome</keyword>
<feature type="domain" description="DUF4189" evidence="2">
    <location>
        <begin position="53"/>
        <end position="132"/>
    </location>
</feature>
<gene>
    <name evidence="3" type="ORF">D7S89_13270</name>
</gene>
<dbReference type="EMBL" id="RBZV01000004">
    <property type="protein sequence ID" value="RKP48288.1"/>
    <property type="molecule type" value="Genomic_DNA"/>
</dbReference>